<dbReference type="InterPro" id="IPR027417">
    <property type="entry name" value="P-loop_NTPase"/>
</dbReference>
<dbReference type="PANTHER" id="PTHR46644:SF2">
    <property type="entry name" value="DNA REPAIR PROTEIN XRCC2"/>
    <property type="match status" value="1"/>
</dbReference>
<dbReference type="OrthoDB" id="420422at2759"/>
<organism evidence="1 2">
    <name type="scientific">Genlisea aurea</name>
    <dbReference type="NCBI Taxonomy" id="192259"/>
    <lineage>
        <taxon>Eukaryota</taxon>
        <taxon>Viridiplantae</taxon>
        <taxon>Streptophyta</taxon>
        <taxon>Embryophyta</taxon>
        <taxon>Tracheophyta</taxon>
        <taxon>Spermatophyta</taxon>
        <taxon>Magnoliopsida</taxon>
        <taxon>eudicotyledons</taxon>
        <taxon>Gunneridae</taxon>
        <taxon>Pentapetalae</taxon>
        <taxon>asterids</taxon>
        <taxon>lamiids</taxon>
        <taxon>Lamiales</taxon>
        <taxon>Lentibulariaceae</taxon>
        <taxon>Genlisea</taxon>
    </lineage>
</organism>
<dbReference type="GO" id="GO:0000724">
    <property type="term" value="P:double-strand break repair via homologous recombination"/>
    <property type="evidence" value="ECO:0007669"/>
    <property type="project" value="InterPro"/>
</dbReference>
<dbReference type="GO" id="GO:0033063">
    <property type="term" value="C:Rad51B-Rad51C-Rad51D-XRCC2 complex"/>
    <property type="evidence" value="ECO:0007669"/>
    <property type="project" value="InterPro"/>
</dbReference>
<evidence type="ECO:0000313" key="2">
    <source>
        <dbReference type="Proteomes" id="UP000015453"/>
    </source>
</evidence>
<accession>S8EGH3</accession>
<evidence type="ECO:0000313" key="1">
    <source>
        <dbReference type="EMBL" id="EPS71782.1"/>
    </source>
</evidence>
<dbReference type="Proteomes" id="UP000015453">
    <property type="component" value="Unassembled WGS sequence"/>
</dbReference>
<dbReference type="EMBL" id="AUSU01001114">
    <property type="protein sequence ID" value="EPS71782.1"/>
    <property type="molecule type" value="Genomic_DNA"/>
</dbReference>
<dbReference type="SUPFAM" id="SSF52540">
    <property type="entry name" value="P-loop containing nucleoside triphosphate hydrolases"/>
    <property type="match status" value="1"/>
</dbReference>
<keyword evidence="2" id="KW-1185">Reference proteome</keyword>
<reference evidence="1 2" key="1">
    <citation type="journal article" date="2013" name="BMC Genomics">
        <title>The miniature genome of a carnivorous plant Genlisea aurea contains a low number of genes and short non-coding sequences.</title>
        <authorList>
            <person name="Leushkin E.V."/>
            <person name="Sutormin R.A."/>
            <person name="Nabieva E.R."/>
            <person name="Penin A.A."/>
            <person name="Kondrashov A.S."/>
            <person name="Logacheva M.D."/>
        </authorList>
    </citation>
    <scope>NUCLEOTIDE SEQUENCE [LARGE SCALE GENOMIC DNA]</scope>
</reference>
<name>S8EGH3_9LAMI</name>
<comment type="caution">
    <text evidence="1">The sequence shown here is derived from an EMBL/GenBank/DDBJ whole genome shotgun (WGS) entry which is preliminary data.</text>
</comment>
<dbReference type="Gene3D" id="3.40.50.300">
    <property type="entry name" value="P-loop containing nucleotide triphosphate hydrolases"/>
    <property type="match status" value="1"/>
</dbReference>
<sequence length="218" mass="24479">MSSALSWIRANETAGDVLVRVLTERPFLVLPPPLHRIPIRVGNVVEIVGPSSSAKTLILIQTAINCILPNEWKGMQLGGLERAVHFIDLDCRFDVLSLSRALKMRITKSENVIDTELFAACMKRFIYTRCYNSSEFLATLKALYFRLQNGMNDQKNYPYMLMLDSVGAFYWMDHGLGAPSSSACVNSRKSISLQSIMEAIVQEISRIRLVHPVIILSS</sequence>
<dbReference type="AlphaFoldDB" id="S8EGH3"/>
<protein>
    <submittedName>
        <fullName evidence="1">Uncharacterized protein</fullName>
    </submittedName>
</protein>
<dbReference type="PANTHER" id="PTHR46644">
    <property type="entry name" value="DNA REPAIR PROTEIN XRCC2"/>
    <property type="match status" value="1"/>
</dbReference>
<dbReference type="InterPro" id="IPR030547">
    <property type="entry name" value="XRCC2"/>
</dbReference>
<proteinExistence type="predicted"/>
<gene>
    <name evidence="1" type="ORF">M569_02980</name>
</gene>
<feature type="non-terminal residue" evidence="1">
    <location>
        <position position="218"/>
    </location>
</feature>
<dbReference type="GO" id="GO:0005657">
    <property type="term" value="C:replication fork"/>
    <property type="evidence" value="ECO:0007669"/>
    <property type="project" value="InterPro"/>
</dbReference>